<keyword evidence="1" id="KW-1185">Reference proteome</keyword>
<dbReference type="OrthoDB" id="414463at2759"/>
<sequence>MMGFSLVVPFGSVIAFRATHETRINFNKLFCTTHHNNATHTPIFVTKQNSIKLEIDRKSPNQVKEEIKQCYELINRLGRGIVYLGSSRMGSSPSHYVQVQSQNNNHKLYICA</sequence>
<evidence type="ECO:0000313" key="1">
    <source>
        <dbReference type="Proteomes" id="UP000087171"/>
    </source>
</evidence>
<dbReference type="PaxDb" id="3827-XP_004506708.1"/>
<dbReference type="RefSeq" id="XP_027191761.1">
    <property type="nucleotide sequence ID" value="XM_027335960.1"/>
</dbReference>
<reference evidence="1" key="1">
    <citation type="journal article" date="2013" name="Nat. Biotechnol.">
        <title>Draft genome sequence of chickpea (Cicer arietinum) provides a resource for trait improvement.</title>
        <authorList>
            <person name="Varshney R.K."/>
            <person name="Song C."/>
            <person name="Saxena R.K."/>
            <person name="Azam S."/>
            <person name="Yu S."/>
            <person name="Sharpe A.G."/>
            <person name="Cannon S."/>
            <person name="Baek J."/>
            <person name="Rosen B.D."/>
            <person name="Tar'an B."/>
            <person name="Millan T."/>
            <person name="Zhang X."/>
            <person name="Ramsay L.D."/>
            <person name="Iwata A."/>
            <person name="Wang Y."/>
            <person name="Nelson W."/>
            <person name="Farmer A.D."/>
            <person name="Gaur P.M."/>
            <person name="Soderlund C."/>
            <person name="Penmetsa R.V."/>
            <person name="Xu C."/>
            <person name="Bharti A.K."/>
            <person name="He W."/>
            <person name="Winter P."/>
            <person name="Zhao S."/>
            <person name="Hane J.K."/>
            <person name="Carrasquilla-Garcia N."/>
            <person name="Condie J.A."/>
            <person name="Upadhyaya H.D."/>
            <person name="Luo M.C."/>
            <person name="Thudi M."/>
            <person name="Gowda C.L."/>
            <person name="Singh N.P."/>
            <person name="Lichtenzveig J."/>
            <person name="Gali K.K."/>
            <person name="Rubio J."/>
            <person name="Nadarajan N."/>
            <person name="Dolezel J."/>
            <person name="Bansal K.C."/>
            <person name="Xu X."/>
            <person name="Edwards D."/>
            <person name="Zhang G."/>
            <person name="Kahl G."/>
            <person name="Gil J."/>
            <person name="Singh K.B."/>
            <person name="Datta S.K."/>
            <person name="Jackson S.A."/>
            <person name="Wang J."/>
            <person name="Cook D.R."/>
        </authorList>
    </citation>
    <scope>NUCLEOTIDE SEQUENCE [LARGE SCALE GENOMIC DNA]</scope>
    <source>
        <strain evidence="1">cv. CDC Frontier</strain>
    </source>
</reference>
<dbReference type="AlphaFoldDB" id="A0A3Q7Y273"/>
<organism evidence="1 2">
    <name type="scientific">Cicer arietinum</name>
    <name type="common">Chickpea</name>
    <name type="synonym">Garbanzo</name>
    <dbReference type="NCBI Taxonomy" id="3827"/>
    <lineage>
        <taxon>Eukaryota</taxon>
        <taxon>Viridiplantae</taxon>
        <taxon>Streptophyta</taxon>
        <taxon>Embryophyta</taxon>
        <taxon>Tracheophyta</taxon>
        <taxon>Spermatophyta</taxon>
        <taxon>Magnoliopsida</taxon>
        <taxon>eudicotyledons</taxon>
        <taxon>Gunneridae</taxon>
        <taxon>Pentapetalae</taxon>
        <taxon>rosids</taxon>
        <taxon>fabids</taxon>
        <taxon>Fabales</taxon>
        <taxon>Fabaceae</taxon>
        <taxon>Papilionoideae</taxon>
        <taxon>50 kb inversion clade</taxon>
        <taxon>NPAAA clade</taxon>
        <taxon>Hologalegina</taxon>
        <taxon>IRL clade</taxon>
        <taxon>Cicereae</taxon>
        <taxon>Cicer</taxon>
    </lineage>
</organism>
<evidence type="ECO:0000313" key="2">
    <source>
        <dbReference type="RefSeq" id="XP_027191761.1"/>
    </source>
</evidence>
<reference evidence="2" key="2">
    <citation type="submission" date="2025-08" db="UniProtKB">
        <authorList>
            <consortium name="RefSeq"/>
        </authorList>
    </citation>
    <scope>IDENTIFICATION</scope>
    <source>
        <tissue evidence="2">Etiolated seedlings</tissue>
    </source>
</reference>
<gene>
    <name evidence="2" type="primary">LOC113787189</name>
</gene>
<accession>A0A3Q7Y273</accession>
<proteinExistence type="predicted"/>
<name>A0A3Q7Y273_CICAR</name>
<protein>
    <submittedName>
        <fullName evidence="2">Uncharacterized protein LOC113787189</fullName>
    </submittedName>
</protein>
<dbReference type="Proteomes" id="UP000087171">
    <property type="component" value="Chromosome Ca6"/>
</dbReference>